<feature type="non-terminal residue" evidence="1">
    <location>
        <position position="1"/>
    </location>
</feature>
<evidence type="ECO:0000313" key="1">
    <source>
        <dbReference type="EMBL" id="CAE7875629.1"/>
    </source>
</evidence>
<keyword evidence="2" id="KW-1185">Reference proteome</keyword>
<name>A0A813AR03_9DINO</name>
<comment type="caution">
    <text evidence="1">The sequence shown here is derived from an EMBL/GenBank/DDBJ whole genome shotgun (WGS) entry which is preliminary data.</text>
</comment>
<protein>
    <submittedName>
        <fullName evidence="1">Uncharacterized protein</fullName>
    </submittedName>
</protein>
<dbReference type="AlphaFoldDB" id="A0A813AR03"/>
<proteinExistence type="predicted"/>
<organism evidence="1 2">
    <name type="scientific">Symbiodinium necroappetens</name>
    <dbReference type="NCBI Taxonomy" id="1628268"/>
    <lineage>
        <taxon>Eukaryota</taxon>
        <taxon>Sar</taxon>
        <taxon>Alveolata</taxon>
        <taxon>Dinophyceae</taxon>
        <taxon>Suessiales</taxon>
        <taxon>Symbiodiniaceae</taxon>
        <taxon>Symbiodinium</taxon>
    </lineage>
</organism>
<dbReference type="EMBL" id="CAJNJA010062128">
    <property type="protein sequence ID" value="CAE7875629.1"/>
    <property type="molecule type" value="Genomic_DNA"/>
</dbReference>
<reference evidence="1" key="1">
    <citation type="submission" date="2021-02" db="EMBL/GenBank/DDBJ databases">
        <authorList>
            <person name="Dougan E. K."/>
            <person name="Rhodes N."/>
            <person name="Thang M."/>
            <person name="Chan C."/>
        </authorList>
    </citation>
    <scope>NUCLEOTIDE SEQUENCE</scope>
</reference>
<accession>A0A813AR03</accession>
<evidence type="ECO:0000313" key="2">
    <source>
        <dbReference type="Proteomes" id="UP000601435"/>
    </source>
</evidence>
<sequence>MIEGYEHELNAGKKAVEDARAQLESWFSRKLEDADIVGEERAVYDTVIRAVDSAFLVLNGKMKAVKTATETSFVGAREMLDAVNKEFQGCGLELGGAAGELISTSGRWSSNVQRDMLRRCKTAKVPVSKLQVPVIMKRVLMKR</sequence>
<gene>
    <name evidence="1" type="ORF">SNEC2469_LOCUS28509</name>
</gene>
<dbReference type="Proteomes" id="UP000601435">
    <property type="component" value="Unassembled WGS sequence"/>
</dbReference>